<comment type="caution">
    <text evidence="1">The sequence shown here is derived from an EMBL/GenBank/DDBJ whole genome shotgun (WGS) entry which is preliminary data.</text>
</comment>
<organism evidence="1 2">
    <name type="scientific">Acorus calamus</name>
    <name type="common">Sweet flag</name>
    <dbReference type="NCBI Taxonomy" id="4465"/>
    <lineage>
        <taxon>Eukaryota</taxon>
        <taxon>Viridiplantae</taxon>
        <taxon>Streptophyta</taxon>
        <taxon>Embryophyta</taxon>
        <taxon>Tracheophyta</taxon>
        <taxon>Spermatophyta</taxon>
        <taxon>Magnoliopsida</taxon>
        <taxon>Liliopsida</taxon>
        <taxon>Acoraceae</taxon>
        <taxon>Acorus</taxon>
    </lineage>
</organism>
<evidence type="ECO:0000313" key="1">
    <source>
        <dbReference type="EMBL" id="KAK1311100.1"/>
    </source>
</evidence>
<gene>
    <name evidence="1" type="ORF">QJS10_CPA08g01628</name>
</gene>
<dbReference type="AlphaFoldDB" id="A0AAV9EE81"/>
<dbReference type="EMBL" id="JAUJYO010000008">
    <property type="protein sequence ID" value="KAK1311100.1"/>
    <property type="molecule type" value="Genomic_DNA"/>
</dbReference>
<sequence>MSYDNFPASPSSYSALLRQYIRHRDLLHGRALHRVAVADALAEKGGVGGGGGELVAGHAVEDDEGFAETGREGERRGGVRGDVSFPVVGRILLD</sequence>
<accession>A0AAV9EE81</accession>
<proteinExistence type="predicted"/>
<dbReference type="Proteomes" id="UP001180020">
    <property type="component" value="Unassembled WGS sequence"/>
</dbReference>
<reference evidence="1" key="2">
    <citation type="submission" date="2023-06" db="EMBL/GenBank/DDBJ databases">
        <authorList>
            <person name="Ma L."/>
            <person name="Liu K.-W."/>
            <person name="Li Z."/>
            <person name="Hsiao Y.-Y."/>
            <person name="Qi Y."/>
            <person name="Fu T."/>
            <person name="Tang G."/>
            <person name="Zhang D."/>
            <person name="Sun W.-H."/>
            <person name="Liu D.-K."/>
            <person name="Li Y."/>
            <person name="Chen G.-Z."/>
            <person name="Liu X.-D."/>
            <person name="Liao X.-Y."/>
            <person name="Jiang Y.-T."/>
            <person name="Yu X."/>
            <person name="Hao Y."/>
            <person name="Huang J."/>
            <person name="Zhao X.-W."/>
            <person name="Ke S."/>
            <person name="Chen Y.-Y."/>
            <person name="Wu W.-L."/>
            <person name="Hsu J.-L."/>
            <person name="Lin Y.-F."/>
            <person name="Huang M.-D."/>
            <person name="Li C.-Y."/>
            <person name="Huang L."/>
            <person name="Wang Z.-W."/>
            <person name="Zhao X."/>
            <person name="Zhong W.-Y."/>
            <person name="Peng D.-H."/>
            <person name="Ahmad S."/>
            <person name="Lan S."/>
            <person name="Zhang J.-S."/>
            <person name="Tsai W.-C."/>
            <person name="Van De Peer Y."/>
            <person name="Liu Z.-J."/>
        </authorList>
    </citation>
    <scope>NUCLEOTIDE SEQUENCE</scope>
    <source>
        <strain evidence="1">CP</strain>
        <tissue evidence="1">Leaves</tissue>
    </source>
</reference>
<evidence type="ECO:0000313" key="2">
    <source>
        <dbReference type="Proteomes" id="UP001180020"/>
    </source>
</evidence>
<keyword evidence="2" id="KW-1185">Reference proteome</keyword>
<reference evidence="1" key="1">
    <citation type="journal article" date="2023" name="Nat. Commun.">
        <title>Diploid and tetraploid genomes of Acorus and the evolution of monocots.</title>
        <authorList>
            <person name="Ma L."/>
            <person name="Liu K.W."/>
            <person name="Li Z."/>
            <person name="Hsiao Y.Y."/>
            <person name="Qi Y."/>
            <person name="Fu T."/>
            <person name="Tang G.D."/>
            <person name="Zhang D."/>
            <person name="Sun W.H."/>
            <person name="Liu D.K."/>
            <person name="Li Y."/>
            <person name="Chen G.Z."/>
            <person name="Liu X.D."/>
            <person name="Liao X.Y."/>
            <person name="Jiang Y.T."/>
            <person name="Yu X."/>
            <person name="Hao Y."/>
            <person name="Huang J."/>
            <person name="Zhao X.W."/>
            <person name="Ke S."/>
            <person name="Chen Y.Y."/>
            <person name="Wu W.L."/>
            <person name="Hsu J.L."/>
            <person name="Lin Y.F."/>
            <person name="Huang M.D."/>
            <person name="Li C.Y."/>
            <person name="Huang L."/>
            <person name="Wang Z.W."/>
            <person name="Zhao X."/>
            <person name="Zhong W.Y."/>
            <person name="Peng D.H."/>
            <person name="Ahmad S."/>
            <person name="Lan S."/>
            <person name="Zhang J.S."/>
            <person name="Tsai W.C."/>
            <person name="Van de Peer Y."/>
            <person name="Liu Z.J."/>
        </authorList>
    </citation>
    <scope>NUCLEOTIDE SEQUENCE</scope>
    <source>
        <strain evidence="1">CP</strain>
    </source>
</reference>
<name>A0AAV9EE81_ACOCL</name>
<protein>
    <submittedName>
        <fullName evidence="1">Uncharacterized protein</fullName>
    </submittedName>
</protein>